<evidence type="ECO:0000313" key="3">
    <source>
        <dbReference type="Proteomes" id="UP000294933"/>
    </source>
</evidence>
<feature type="region of interest" description="Disordered" evidence="1">
    <location>
        <begin position="101"/>
        <end position="140"/>
    </location>
</feature>
<dbReference type="Proteomes" id="UP000294933">
    <property type="component" value="Unassembled WGS sequence"/>
</dbReference>
<feature type="region of interest" description="Disordered" evidence="1">
    <location>
        <begin position="45"/>
        <end position="74"/>
    </location>
</feature>
<sequence length="140" mass="14879">MLTPIFHSQLYTLSKWVLGGIATTAPATTEQEELVEVEDAVNVDHANNLDDRDAPVPAPAGATVDSPNGRNGIQGMTRVHFSFACSNSATKSTTKAIHTNRISKMTAATTTTKDAPPNRSNAVGRATPRRALPAHKRTSS</sequence>
<name>A0A4R5XFX0_9AGAM</name>
<accession>A0A4R5XFX0</accession>
<keyword evidence="3" id="KW-1185">Reference proteome</keyword>
<evidence type="ECO:0000256" key="1">
    <source>
        <dbReference type="SAM" id="MobiDB-lite"/>
    </source>
</evidence>
<reference evidence="2 3" key="1">
    <citation type="submission" date="2018-06" db="EMBL/GenBank/DDBJ databases">
        <title>A transcriptomic atlas of mushroom development highlights an independent origin of complex multicellularity.</title>
        <authorList>
            <consortium name="DOE Joint Genome Institute"/>
            <person name="Krizsan K."/>
            <person name="Almasi E."/>
            <person name="Merenyi Z."/>
            <person name="Sahu N."/>
            <person name="Viragh M."/>
            <person name="Koszo T."/>
            <person name="Mondo S."/>
            <person name="Kiss B."/>
            <person name="Balint B."/>
            <person name="Kues U."/>
            <person name="Barry K."/>
            <person name="Hegedus J.C."/>
            <person name="Henrissat B."/>
            <person name="Johnson J."/>
            <person name="Lipzen A."/>
            <person name="Ohm R."/>
            <person name="Nagy I."/>
            <person name="Pangilinan J."/>
            <person name="Yan J."/>
            <person name="Xiong Y."/>
            <person name="Grigoriev I.V."/>
            <person name="Hibbett D.S."/>
            <person name="Nagy L.G."/>
        </authorList>
    </citation>
    <scope>NUCLEOTIDE SEQUENCE [LARGE SCALE GENOMIC DNA]</scope>
    <source>
        <strain evidence="2 3">SZMC22713</strain>
    </source>
</reference>
<dbReference type="EMBL" id="ML170156">
    <property type="protein sequence ID" value="TDL29037.1"/>
    <property type="molecule type" value="Genomic_DNA"/>
</dbReference>
<organism evidence="2 3">
    <name type="scientific">Rickenella mellea</name>
    <dbReference type="NCBI Taxonomy" id="50990"/>
    <lineage>
        <taxon>Eukaryota</taxon>
        <taxon>Fungi</taxon>
        <taxon>Dikarya</taxon>
        <taxon>Basidiomycota</taxon>
        <taxon>Agaricomycotina</taxon>
        <taxon>Agaricomycetes</taxon>
        <taxon>Hymenochaetales</taxon>
        <taxon>Rickenellaceae</taxon>
        <taxon>Rickenella</taxon>
    </lineage>
</organism>
<dbReference type="AlphaFoldDB" id="A0A4R5XFX0"/>
<gene>
    <name evidence="2" type="ORF">BD410DRAFT_1461</name>
</gene>
<protein>
    <submittedName>
        <fullName evidence="2">Uncharacterized protein</fullName>
    </submittedName>
</protein>
<proteinExistence type="predicted"/>
<dbReference type="VEuPathDB" id="FungiDB:BD410DRAFT_1461"/>
<evidence type="ECO:0000313" key="2">
    <source>
        <dbReference type="EMBL" id="TDL29037.1"/>
    </source>
</evidence>